<evidence type="ECO:0000259" key="8">
    <source>
        <dbReference type="PROSITE" id="PS50011"/>
    </source>
</evidence>
<keyword evidence="4" id="KW-0418">Kinase</keyword>
<evidence type="ECO:0000256" key="5">
    <source>
        <dbReference type="ARBA" id="ARBA00022840"/>
    </source>
</evidence>
<dbReference type="Gene3D" id="3.30.200.20">
    <property type="entry name" value="Phosphorylase Kinase, domain 1"/>
    <property type="match status" value="1"/>
</dbReference>
<dbReference type="InterPro" id="IPR011009">
    <property type="entry name" value="Kinase-like_dom_sf"/>
</dbReference>
<keyword evidence="2" id="KW-0808">Transferase</keyword>
<reference evidence="10" key="1">
    <citation type="submission" date="2025-08" db="UniProtKB">
        <authorList>
            <consortium name="RefSeq"/>
        </authorList>
    </citation>
    <scope>IDENTIFICATION</scope>
    <source>
        <tissue evidence="10">Whole Larva</tissue>
    </source>
</reference>
<dbReference type="Gene3D" id="1.10.510.10">
    <property type="entry name" value="Transferase(Phosphotransferase) domain 1"/>
    <property type="match status" value="1"/>
</dbReference>
<evidence type="ECO:0000256" key="7">
    <source>
        <dbReference type="SAM" id="MobiDB-lite"/>
    </source>
</evidence>
<dbReference type="PROSITE" id="PS00107">
    <property type="entry name" value="PROTEIN_KINASE_ATP"/>
    <property type="match status" value="1"/>
</dbReference>
<dbReference type="PANTHER" id="PTHR22974:SF21">
    <property type="entry name" value="DUAL SPECIFICITY PROTEIN KINASE TTK"/>
    <property type="match status" value="1"/>
</dbReference>
<protein>
    <submittedName>
        <fullName evidence="10">Dual specificity protein kinase TTK-like</fullName>
    </submittedName>
</protein>
<evidence type="ECO:0000256" key="1">
    <source>
        <dbReference type="ARBA" id="ARBA00022527"/>
    </source>
</evidence>
<evidence type="ECO:0000256" key="6">
    <source>
        <dbReference type="PROSITE-ProRule" id="PRU10141"/>
    </source>
</evidence>
<keyword evidence="1" id="KW-0723">Serine/threonine-protein kinase</keyword>
<evidence type="ECO:0000256" key="2">
    <source>
        <dbReference type="ARBA" id="ARBA00022679"/>
    </source>
</evidence>
<evidence type="ECO:0000313" key="10">
    <source>
        <dbReference type="RefSeq" id="XP_017774656.1"/>
    </source>
</evidence>
<dbReference type="PROSITE" id="PS50011">
    <property type="entry name" value="PROTEIN_KINASE_DOM"/>
    <property type="match status" value="1"/>
</dbReference>
<evidence type="ECO:0000256" key="3">
    <source>
        <dbReference type="ARBA" id="ARBA00022741"/>
    </source>
</evidence>
<sequence>MSMPVKQQKDKPKAKAVHGQNSDGAYLLNSQKKNAAKNTFETPELKLSKPLDEKIEIINKMYNILNVLGKGGSSTVYDFFNPQTKTACAIKCKRLFVVLEKGGKDLAIILRELVYSSNHMPLYMVIYYWMEMLYAVKEIHNIGVIQSDIKPANFEEFKGCIKLIDFGSVSSVQTILIIFLY</sequence>
<proteinExistence type="predicted"/>
<feature type="domain" description="Protein kinase" evidence="8">
    <location>
        <begin position="1"/>
        <end position="181"/>
    </location>
</feature>
<dbReference type="InterPro" id="IPR000719">
    <property type="entry name" value="Prot_kinase_dom"/>
</dbReference>
<organism evidence="9 10">
    <name type="scientific">Nicrophorus vespilloides</name>
    <name type="common">Boreal carrion beetle</name>
    <dbReference type="NCBI Taxonomy" id="110193"/>
    <lineage>
        <taxon>Eukaryota</taxon>
        <taxon>Metazoa</taxon>
        <taxon>Ecdysozoa</taxon>
        <taxon>Arthropoda</taxon>
        <taxon>Hexapoda</taxon>
        <taxon>Insecta</taxon>
        <taxon>Pterygota</taxon>
        <taxon>Neoptera</taxon>
        <taxon>Endopterygota</taxon>
        <taxon>Coleoptera</taxon>
        <taxon>Polyphaga</taxon>
        <taxon>Staphyliniformia</taxon>
        <taxon>Silphidae</taxon>
        <taxon>Nicrophorinae</taxon>
        <taxon>Nicrophorus</taxon>
    </lineage>
</organism>
<dbReference type="InterPro" id="IPR017441">
    <property type="entry name" value="Protein_kinase_ATP_BS"/>
</dbReference>
<dbReference type="PANTHER" id="PTHR22974">
    <property type="entry name" value="MIXED LINEAGE PROTEIN KINASE"/>
    <property type="match status" value="1"/>
</dbReference>
<keyword evidence="5 6" id="KW-0067">ATP-binding</keyword>
<dbReference type="Proteomes" id="UP000695000">
    <property type="component" value="Unplaced"/>
</dbReference>
<evidence type="ECO:0000256" key="4">
    <source>
        <dbReference type="ARBA" id="ARBA00022777"/>
    </source>
</evidence>
<gene>
    <name evidence="10" type="primary">LOC108561297</name>
</gene>
<feature type="binding site" evidence="6">
    <location>
        <position position="91"/>
    </location>
    <ligand>
        <name>ATP</name>
        <dbReference type="ChEBI" id="CHEBI:30616"/>
    </ligand>
</feature>
<accession>A0ABM1MJA6</accession>
<dbReference type="RefSeq" id="XP_017774656.1">
    <property type="nucleotide sequence ID" value="XM_017919167.1"/>
</dbReference>
<keyword evidence="3 6" id="KW-0547">Nucleotide-binding</keyword>
<keyword evidence="9" id="KW-1185">Reference proteome</keyword>
<feature type="region of interest" description="Disordered" evidence="7">
    <location>
        <begin position="1"/>
        <end position="23"/>
    </location>
</feature>
<evidence type="ECO:0000313" key="9">
    <source>
        <dbReference type="Proteomes" id="UP000695000"/>
    </source>
</evidence>
<dbReference type="SUPFAM" id="SSF56112">
    <property type="entry name" value="Protein kinase-like (PK-like)"/>
    <property type="match status" value="1"/>
</dbReference>
<dbReference type="GeneID" id="108561297"/>
<name>A0ABM1MJA6_NICVS</name>